<dbReference type="Proteomes" id="UP001230289">
    <property type="component" value="Unassembled WGS sequence"/>
</dbReference>
<evidence type="ECO:0000313" key="3">
    <source>
        <dbReference type="Proteomes" id="UP001230289"/>
    </source>
</evidence>
<reference evidence="2 3" key="1">
    <citation type="submission" date="2023-08" db="EMBL/GenBank/DDBJ databases">
        <title>Microbacterium sp. nov., isolated from a waste landfill.</title>
        <authorList>
            <person name="Wen W."/>
        </authorList>
    </citation>
    <scope>NUCLEOTIDE SEQUENCE [LARGE SCALE GENOMIC DNA]</scope>
    <source>
        <strain evidence="2 3">ASV81</strain>
    </source>
</reference>
<sequence length="443" mass="47233">MGAILIRGATVLTGDASMPVRRHHDVLIDGNRIAAVGAGFAAPTGAEVIDGTGALVMPGLIDTHNHAWQYAARGIGMRLWGHRIYQERIASLRERYAPQDVYESIHAAGLDMIERGITGSLDFFHAAVTEEHGFSALQAHEATGQRVLLAYGMGLGYPFHGQKHFAPPVDERLARVARLRARATGARVEVGIGASGVATSDDFWTELDFARSIGARTSMHQNGAREIARIGERGALGPDFVPVHCNALSDRELDLLAEADVPISVTPECECSVGRSLTVIGRAFRHGVRISFGIDTAGSAHIDLLQQLRIGYRLMQYLDAGAARDGARLPIFDDTDPPSAGPDDFLRAATANAAHALGRADLGRIEAGCLADVVLVRPTDRDAAETDPVGHLVLVGAERREIDTVIIDGVVRKRDGVLVGVADAAERAARLSATRSRILAAGD</sequence>
<accession>A0ABU0XIJ7</accession>
<dbReference type="SUPFAM" id="SSF51556">
    <property type="entry name" value="Metallo-dependent hydrolases"/>
    <property type="match status" value="1"/>
</dbReference>
<dbReference type="InterPro" id="IPR032466">
    <property type="entry name" value="Metal_Hydrolase"/>
</dbReference>
<dbReference type="InterPro" id="IPR006680">
    <property type="entry name" value="Amidohydro-rel"/>
</dbReference>
<keyword evidence="3" id="KW-1185">Reference proteome</keyword>
<dbReference type="InterPro" id="IPR011059">
    <property type="entry name" value="Metal-dep_hydrolase_composite"/>
</dbReference>
<dbReference type="Pfam" id="PF01979">
    <property type="entry name" value="Amidohydro_1"/>
    <property type="match status" value="1"/>
</dbReference>
<dbReference type="EMBL" id="JAVFCB010000006">
    <property type="protein sequence ID" value="MDQ4214687.1"/>
    <property type="molecule type" value="Genomic_DNA"/>
</dbReference>
<dbReference type="PANTHER" id="PTHR43794">
    <property type="entry name" value="AMINOHYDROLASE SSNA-RELATED"/>
    <property type="match status" value="1"/>
</dbReference>
<feature type="domain" description="Amidohydrolase-related" evidence="1">
    <location>
        <begin position="55"/>
        <end position="410"/>
    </location>
</feature>
<dbReference type="InterPro" id="IPR050287">
    <property type="entry name" value="MTA/SAH_deaminase"/>
</dbReference>
<evidence type="ECO:0000259" key="1">
    <source>
        <dbReference type="Pfam" id="PF01979"/>
    </source>
</evidence>
<dbReference type="SUPFAM" id="SSF51338">
    <property type="entry name" value="Composite domain of metallo-dependent hydrolases"/>
    <property type="match status" value="1"/>
</dbReference>
<organism evidence="2 3">
    <name type="scientific">Microbacterium capsulatum</name>
    <dbReference type="NCBI Taxonomy" id="3041921"/>
    <lineage>
        <taxon>Bacteria</taxon>
        <taxon>Bacillati</taxon>
        <taxon>Actinomycetota</taxon>
        <taxon>Actinomycetes</taxon>
        <taxon>Micrococcales</taxon>
        <taxon>Microbacteriaceae</taxon>
        <taxon>Microbacterium</taxon>
    </lineage>
</organism>
<dbReference type="Gene3D" id="3.20.20.140">
    <property type="entry name" value="Metal-dependent hydrolases"/>
    <property type="match status" value="1"/>
</dbReference>
<comment type="caution">
    <text evidence="2">The sequence shown here is derived from an EMBL/GenBank/DDBJ whole genome shotgun (WGS) entry which is preliminary data.</text>
</comment>
<dbReference type="PANTHER" id="PTHR43794:SF5">
    <property type="entry name" value="CHLOROHYDROLASE FAMILY PROTEIN"/>
    <property type="match status" value="1"/>
</dbReference>
<evidence type="ECO:0000313" key="2">
    <source>
        <dbReference type="EMBL" id="MDQ4214687.1"/>
    </source>
</evidence>
<protein>
    <submittedName>
        <fullName evidence="2">Amidohydrolase family protein</fullName>
    </submittedName>
</protein>
<dbReference type="RefSeq" id="WP_308489629.1">
    <property type="nucleotide sequence ID" value="NZ_JAVFCB010000006.1"/>
</dbReference>
<proteinExistence type="predicted"/>
<gene>
    <name evidence="2" type="ORF">RBR11_12250</name>
</gene>
<name>A0ABU0XIJ7_9MICO</name>
<dbReference type="Gene3D" id="2.30.40.10">
    <property type="entry name" value="Urease, subunit C, domain 1"/>
    <property type="match status" value="1"/>
</dbReference>